<proteinExistence type="inferred from homology"/>
<gene>
    <name evidence="4" type="ORF">M2319_002981</name>
</gene>
<protein>
    <submittedName>
        <fullName evidence="4">dTDP-4-amino-4,6-dideoxygalactose transaminase</fullName>
    </submittedName>
</protein>
<dbReference type="InterPro" id="IPR015424">
    <property type="entry name" value="PyrdxlP-dep_Trfase"/>
</dbReference>
<dbReference type="Gene3D" id="3.40.640.10">
    <property type="entry name" value="Type I PLP-dependent aspartate aminotransferase-like (Major domain)"/>
    <property type="match status" value="1"/>
</dbReference>
<comment type="similarity">
    <text evidence="2 3">Belongs to the DegT/DnrJ/EryC1 family.</text>
</comment>
<organism evidence="4 5">
    <name type="scientific">Rhodobium gokarnense</name>
    <dbReference type="NCBI Taxonomy" id="364296"/>
    <lineage>
        <taxon>Bacteria</taxon>
        <taxon>Pseudomonadati</taxon>
        <taxon>Pseudomonadota</taxon>
        <taxon>Alphaproteobacteria</taxon>
        <taxon>Hyphomicrobiales</taxon>
        <taxon>Rhodobiaceae</taxon>
        <taxon>Rhodobium</taxon>
    </lineage>
</organism>
<accession>A0ABT3HE02</accession>
<keyword evidence="5" id="KW-1185">Reference proteome</keyword>
<keyword evidence="1 3" id="KW-0663">Pyridoxal phosphate</keyword>
<evidence type="ECO:0000313" key="5">
    <source>
        <dbReference type="Proteomes" id="UP001209755"/>
    </source>
</evidence>
<dbReference type="EMBL" id="JAOQNS010000008">
    <property type="protein sequence ID" value="MCW2308635.1"/>
    <property type="molecule type" value="Genomic_DNA"/>
</dbReference>
<dbReference type="PIRSF" id="PIRSF000390">
    <property type="entry name" value="PLP_StrS"/>
    <property type="match status" value="1"/>
</dbReference>
<dbReference type="Proteomes" id="UP001209755">
    <property type="component" value="Unassembled WGS sequence"/>
</dbReference>
<dbReference type="InterPro" id="IPR015421">
    <property type="entry name" value="PyrdxlP-dep_Trfase_major"/>
</dbReference>
<dbReference type="InterPro" id="IPR000653">
    <property type="entry name" value="DegT/StrS_aminotransferase"/>
</dbReference>
<dbReference type="Gene3D" id="3.90.1150.10">
    <property type="entry name" value="Aspartate Aminotransferase, domain 1"/>
    <property type="match status" value="1"/>
</dbReference>
<evidence type="ECO:0000256" key="3">
    <source>
        <dbReference type="RuleBase" id="RU004508"/>
    </source>
</evidence>
<dbReference type="SUPFAM" id="SSF53383">
    <property type="entry name" value="PLP-dependent transferases"/>
    <property type="match status" value="1"/>
</dbReference>
<sequence>MKATISDFQVFGGSPTFDVDRVVGQVYMPDREVFDTWFSAISERAFYTNHGPLVARLDAVIADRLEVANAVSVTNGTVALMVALTALELSGDVIVPAFTFPATVQAVVWAGLRPVFADVDPVTHNLTPETVAAAMTPETTCVLGVHVWGRPCEPAGLKAFCRQNALRLAFDACHGFGCSHDGRMLGNFGDVEVFSFHATKIVNGAEGGCITTNDDELAARLRTVANFHRSPADRDCKVRINAKMTEAQAAMALMALSEFEQYVDRNRAIYEVYREQLGPRSDVRMIAFDASELQNYQYAVFELGDEAGISRDDLLAVLRREGVHARRYFAPGVHKLHPFEEGRNGPPLPITDQLCDTLFQLPVGAFVTPQDARLIANLVSVILDNADAFSQRLATSKDGAASA</sequence>
<dbReference type="Pfam" id="PF01041">
    <property type="entry name" value="DegT_DnrJ_EryC1"/>
    <property type="match status" value="1"/>
</dbReference>
<evidence type="ECO:0000313" key="4">
    <source>
        <dbReference type="EMBL" id="MCW2308635.1"/>
    </source>
</evidence>
<dbReference type="CDD" id="cd00616">
    <property type="entry name" value="AHBA_syn"/>
    <property type="match status" value="1"/>
</dbReference>
<dbReference type="InterPro" id="IPR015422">
    <property type="entry name" value="PyrdxlP-dep_Trfase_small"/>
</dbReference>
<dbReference type="PANTHER" id="PTHR30244:SF9">
    <property type="entry name" value="PROTEIN RV3402C"/>
    <property type="match status" value="1"/>
</dbReference>
<reference evidence="5" key="1">
    <citation type="submission" date="2023-07" db="EMBL/GenBank/DDBJ databases">
        <title>Genome sequencing of Purple Non-Sulfur Bacteria from various extreme environments.</title>
        <authorList>
            <person name="Mayer M."/>
        </authorList>
    </citation>
    <scope>NUCLEOTIDE SEQUENCE [LARGE SCALE GENOMIC DNA]</scope>
    <source>
        <strain evidence="5">DSM 17935</strain>
    </source>
</reference>
<dbReference type="PANTHER" id="PTHR30244">
    <property type="entry name" value="TRANSAMINASE"/>
    <property type="match status" value="1"/>
</dbReference>
<name>A0ABT3HE02_9HYPH</name>
<comment type="caution">
    <text evidence="4">The sequence shown here is derived from an EMBL/GenBank/DDBJ whole genome shotgun (WGS) entry which is preliminary data.</text>
</comment>
<evidence type="ECO:0000256" key="1">
    <source>
        <dbReference type="ARBA" id="ARBA00022898"/>
    </source>
</evidence>
<dbReference type="RefSeq" id="WP_264602247.1">
    <property type="nucleotide sequence ID" value="NZ_JAOQNS010000008.1"/>
</dbReference>
<evidence type="ECO:0000256" key="2">
    <source>
        <dbReference type="ARBA" id="ARBA00037999"/>
    </source>
</evidence>